<gene>
    <name evidence="1" type="ORF">NY014_04370</name>
</gene>
<name>A0ABT2G303_9BACT</name>
<keyword evidence="2" id="KW-1185">Reference proteome</keyword>
<evidence type="ECO:0000313" key="1">
    <source>
        <dbReference type="EMBL" id="MCS5489649.1"/>
    </source>
</evidence>
<dbReference type="Pfam" id="PF14100">
    <property type="entry name" value="DUF6807"/>
    <property type="match status" value="1"/>
</dbReference>
<dbReference type="RefSeq" id="WP_259413319.1">
    <property type="nucleotide sequence ID" value="NZ_JANWGH010000001.1"/>
</dbReference>
<sequence length="325" mass="37232">MRFKVIIIGIIFWTISIAGYSQSIQLLETDSSVNFLVNDIQVLVYQKSKTAVPFGVDPTFSKSGFIHPLATASGQVLTRIQPEDHYHHYGIWGPWTKTKIQEREVDFWNLGDGKGRVYFDQVVRKSLDEKSAEITVRQNHFDLTAGESPSLAIVENLRIRVEVLDEDRYQVDYISEFTNQLDSSILFESYRYGGGIAFRARKEWGPENSRILTSEGNDRGNSDGAKARWVLIDGVTGSSQGSSGLLILSHPENFDHPEPLRVWPEDSNKGIENVFLNFTPTRFKSWEILAGKTYRLQYRLIVFDGDMKVIEAEEYWKAFSLQKYR</sequence>
<reference evidence="1 2" key="1">
    <citation type="submission" date="2022-08" db="EMBL/GenBank/DDBJ databases">
        <title>Algoriphagus sp. CAU 1643 isolated from mud.</title>
        <authorList>
            <person name="Kim W."/>
        </authorList>
    </citation>
    <scope>NUCLEOTIDE SEQUENCE [LARGE SCALE GENOMIC DNA]</scope>
    <source>
        <strain evidence="1 2">CAU 1643</strain>
    </source>
</reference>
<dbReference type="EMBL" id="JANWGH010000001">
    <property type="protein sequence ID" value="MCS5489649.1"/>
    <property type="molecule type" value="Genomic_DNA"/>
</dbReference>
<evidence type="ECO:0000313" key="2">
    <source>
        <dbReference type="Proteomes" id="UP001206788"/>
    </source>
</evidence>
<protein>
    <submittedName>
        <fullName evidence="1">PmoA family protein</fullName>
    </submittedName>
</protein>
<dbReference type="Proteomes" id="UP001206788">
    <property type="component" value="Unassembled WGS sequence"/>
</dbReference>
<proteinExistence type="predicted"/>
<organism evidence="1 2">
    <name type="scientific">Algoriphagus limi</name>
    <dbReference type="NCBI Taxonomy" id="2975273"/>
    <lineage>
        <taxon>Bacteria</taxon>
        <taxon>Pseudomonadati</taxon>
        <taxon>Bacteroidota</taxon>
        <taxon>Cytophagia</taxon>
        <taxon>Cytophagales</taxon>
        <taxon>Cyclobacteriaceae</taxon>
        <taxon>Algoriphagus</taxon>
    </lineage>
</organism>
<dbReference type="InterPro" id="IPR029475">
    <property type="entry name" value="DUF6807"/>
</dbReference>
<accession>A0ABT2G303</accession>
<comment type="caution">
    <text evidence="1">The sequence shown here is derived from an EMBL/GenBank/DDBJ whole genome shotgun (WGS) entry which is preliminary data.</text>
</comment>